<dbReference type="SUPFAM" id="SSF116878">
    <property type="entry name" value="TrmE connector domain"/>
    <property type="match status" value="1"/>
</dbReference>
<dbReference type="GO" id="GO:0003924">
    <property type="term" value="F:GTPase activity"/>
    <property type="evidence" value="ECO:0007669"/>
    <property type="project" value="InterPro"/>
</dbReference>
<keyword evidence="1" id="KW-0547">Nucleotide-binding</keyword>
<dbReference type="SUPFAM" id="SSF103025">
    <property type="entry name" value="Folate-binding domain"/>
    <property type="match status" value="1"/>
</dbReference>
<dbReference type="Gene3D" id="3.40.50.300">
    <property type="entry name" value="P-loop containing nucleotide triphosphate hydrolases"/>
    <property type="match status" value="1"/>
</dbReference>
<dbReference type="PANTHER" id="PTHR42714:SF2">
    <property type="entry name" value="TRNA MODIFICATION GTPASE GTPBP3, MITOCHONDRIAL"/>
    <property type="match status" value="1"/>
</dbReference>
<dbReference type="Gene3D" id="1.20.120.430">
    <property type="entry name" value="tRNA modification GTPase MnmE domain 2"/>
    <property type="match status" value="1"/>
</dbReference>
<comment type="caution">
    <text evidence="6">The sequence shown here is derived from an EMBL/GenBank/DDBJ whole genome shotgun (WGS) entry which is preliminary data.</text>
</comment>
<feature type="domain" description="G" evidence="3">
    <location>
        <begin position="307"/>
        <end position="427"/>
    </location>
</feature>
<feature type="domain" description="MnmE helical" evidence="5">
    <location>
        <begin position="210"/>
        <end position="596"/>
    </location>
</feature>
<dbReference type="InterPro" id="IPR027417">
    <property type="entry name" value="P-loop_NTPase"/>
</dbReference>
<dbReference type="PANTHER" id="PTHR42714">
    <property type="entry name" value="TRNA MODIFICATION GTPASE GTPBP3"/>
    <property type="match status" value="1"/>
</dbReference>
<evidence type="ECO:0000259" key="5">
    <source>
        <dbReference type="Pfam" id="PF12631"/>
    </source>
</evidence>
<dbReference type="GO" id="GO:0005739">
    <property type="term" value="C:mitochondrion"/>
    <property type="evidence" value="ECO:0007669"/>
    <property type="project" value="TreeGrafter"/>
</dbReference>
<proteinExistence type="inferred from homology"/>
<dbReference type="InterPro" id="IPR025867">
    <property type="entry name" value="MnmE_helical"/>
</dbReference>
<dbReference type="VEuPathDB" id="FungiDB:AAP_04082"/>
<dbReference type="Gene3D" id="3.30.1360.120">
    <property type="entry name" value="Probable tRNA modification gtpase trme, domain 1"/>
    <property type="match status" value="1"/>
</dbReference>
<dbReference type="OrthoDB" id="188276at2759"/>
<dbReference type="InterPro" id="IPR027368">
    <property type="entry name" value="MnmE_dom2"/>
</dbReference>
<dbReference type="Pfam" id="PF12631">
    <property type="entry name" value="MnmE_helical"/>
    <property type="match status" value="1"/>
</dbReference>
<dbReference type="InterPro" id="IPR006073">
    <property type="entry name" value="GTP-bd"/>
</dbReference>
<dbReference type="InterPro" id="IPR031168">
    <property type="entry name" value="G_TrmE"/>
</dbReference>
<keyword evidence="7" id="KW-1185">Reference proteome</keyword>
<dbReference type="GO" id="GO:0030488">
    <property type="term" value="P:tRNA methylation"/>
    <property type="evidence" value="ECO:0007669"/>
    <property type="project" value="TreeGrafter"/>
</dbReference>
<evidence type="ECO:0000259" key="3">
    <source>
        <dbReference type="Pfam" id="PF01926"/>
    </source>
</evidence>
<dbReference type="GO" id="GO:0002098">
    <property type="term" value="P:tRNA wobble uridine modification"/>
    <property type="evidence" value="ECO:0007669"/>
    <property type="project" value="TreeGrafter"/>
</dbReference>
<keyword evidence="2" id="KW-0342">GTP-binding</keyword>
<organism evidence="6 7">
    <name type="scientific">Ascosphaera apis ARSEF 7405</name>
    <dbReference type="NCBI Taxonomy" id="392613"/>
    <lineage>
        <taxon>Eukaryota</taxon>
        <taxon>Fungi</taxon>
        <taxon>Dikarya</taxon>
        <taxon>Ascomycota</taxon>
        <taxon>Pezizomycotina</taxon>
        <taxon>Eurotiomycetes</taxon>
        <taxon>Eurotiomycetidae</taxon>
        <taxon>Onygenales</taxon>
        <taxon>Ascosphaeraceae</taxon>
        <taxon>Ascosphaera</taxon>
    </lineage>
</organism>
<evidence type="ECO:0000313" key="6">
    <source>
        <dbReference type="EMBL" id="KZZ90132.1"/>
    </source>
</evidence>
<feature type="domain" description="GTP-binding protein TrmE N-terminal" evidence="4">
    <location>
        <begin position="65"/>
        <end position="205"/>
    </location>
</feature>
<dbReference type="Pfam" id="PF10396">
    <property type="entry name" value="TrmE_N"/>
    <property type="match status" value="1"/>
</dbReference>
<dbReference type="InterPro" id="IPR027266">
    <property type="entry name" value="TrmE/GcvT-like"/>
</dbReference>
<dbReference type="EMBL" id="AZGZ01000018">
    <property type="protein sequence ID" value="KZZ90132.1"/>
    <property type="molecule type" value="Genomic_DNA"/>
</dbReference>
<gene>
    <name evidence="6" type="ORF">AAP_04082</name>
</gene>
<evidence type="ECO:0000259" key="4">
    <source>
        <dbReference type="Pfam" id="PF10396"/>
    </source>
</evidence>
<evidence type="ECO:0000256" key="2">
    <source>
        <dbReference type="ARBA" id="ARBA00023134"/>
    </source>
</evidence>
<evidence type="ECO:0000313" key="7">
    <source>
        <dbReference type="Proteomes" id="UP000242877"/>
    </source>
</evidence>
<accession>A0A167XIQ8</accession>
<dbReference type="HAMAP" id="MF_00379">
    <property type="entry name" value="GTPase_MnmE"/>
    <property type="match status" value="1"/>
</dbReference>
<dbReference type="AlphaFoldDB" id="A0A167XIQ8"/>
<dbReference type="SUPFAM" id="SSF52540">
    <property type="entry name" value="P-loop containing nucleoside triphosphate hydrolases"/>
    <property type="match status" value="1"/>
</dbReference>
<name>A0A167XIQ8_9EURO</name>
<dbReference type="InterPro" id="IPR018948">
    <property type="entry name" value="GTP-bd_TrmE_N"/>
</dbReference>
<protein>
    <submittedName>
        <fullName evidence="6">tRNA modification GTPase GTPBP3</fullName>
    </submittedName>
</protein>
<dbReference type="CDD" id="cd04164">
    <property type="entry name" value="trmE"/>
    <property type="match status" value="1"/>
</dbReference>
<reference evidence="6 7" key="1">
    <citation type="journal article" date="2016" name="Genome Biol. Evol.">
        <title>Divergent and convergent evolution of fungal pathogenicity.</title>
        <authorList>
            <person name="Shang Y."/>
            <person name="Xiao G."/>
            <person name="Zheng P."/>
            <person name="Cen K."/>
            <person name="Zhan S."/>
            <person name="Wang C."/>
        </authorList>
    </citation>
    <scope>NUCLEOTIDE SEQUENCE [LARGE SCALE GENOMIC DNA]</scope>
    <source>
        <strain evidence="6 7">ARSEF 7405</strain>
    </source>
</reference>
<evidence type="ECO:0000256" key="1">
    <source>
        <dbReference type="ARBA" id="ARBA00022741"/>
    </source>
</evidence>
<sequence>MIRTFGLVASRWGAKTLFHRAPAHLRASCLIPSQWERASLKNSPRYLASLSQNLVRPPVQSEDSTIFALSTAPGKSAIAIIRISGPHCKQIYQSLCPGRPFPKPRYATLRSLHEPGRPPSESTALDSGALVLYFPAPQTVTGEDLLELHVHGGPAIVKAVLGAIPKCVEQSGSGQRTELSSLPSISPIRYAEAGEFTRRAFLNNRLDIPQIEALGETLDAETEQQRQLAVQGTVSSLSSRYEAWRQQLLEARGELEALIDFSEDQHFDESIGDFVVSIGTQIRRLLQQINLHVENAAKGELMRNGIKIALLGAPNAGKSSLLNQIVGREAAIVSNEQGTQGISLIFGDMAGLRSASGGAGRIVGAIETEGIRRAKARALESDVVIVVLSLEDAPDGHTASIFLEPEVIEATQTCLDQGKNMLVVVNKIDKAATSSDVREQCIQAVREKLPDIQRSDILFISCEEAQTRMMEESDPGNIQTFLGALQQLFKRMAAPSRLPTDYDAHIGNSYYTESLGVTYRQKANLELCAESLRLFLDQIPQAAGGIHDASIENGDVDIVMAAENLRQAADCLSKITGRGDSGDVEEVLGVVFEKFCVGK</sequence>
<dbReference type="CDD" id="cd14858">
    <property type="entry name" value="TrmE_N"/>
    <property type="match status" value="1"/>
</dbReference>
<dbReference type="Pfam" id="PF01926">
    <property type="entry name" value="MMR_HSR1"/>
    <property type="match status" value="1"/>
</dbReference>
<dbReference type="GO" id="GO:0005525">
    <property type="term" value="F:GTP binding"/>
    <property type="evidence" value="ECO:0007669"/>
    <property type="project" value="UniProtKB-KW"/>
</dbReference>
<dbReference type="Proteomes" id="UP000242877">
    <property type="component" value="Unassembled WGS sequence"/>
</dbReference>
<dbReference type="InterPro" id="IPR004520">
    <property type="entry name" value="GTPase_MnmE"/>
</dbReference>